<feature type="transmembrane region" description="Helical" evidence="1">
    <location>
        <begin position="155"/>
        <end position="179"/>
    </location>
</feature>
<organism evidence="2 3">
    <name type="scientific">Paenibacillus hunanensis</name>
    <dbReference type="NCBI Taxonomy" id="539262"/>
    <lineage>
        <taxon>Bacteria</taxon>
        <taxon>Bacillati</taxon>
        <taxon>Bacillota</taxon>
        <taxon>Bacilli</taxon>
        <taxon>Bacillales</taxon>
        <taxon>Paenibacillaceae</taxon>
        <taxon>Paenibacillus</taxon>
    </lineage>
</organism>
<keyword evidence="1" id="KW-0472">Membrane</keyword>
<dbReference type="EMBL" id="JAVDQH010000039">
    <property type="protein sequence ID" value="MDR6246752.1"/>
    <property type="molecule type" value="Genomic_DNA"/>
</dbReference>
<feature type="transmembrane region" description="Helical" evidence="1">
    <location>
        <begin position="63"/>
        <end position="79"/>
    </location>
</feature>
<proteinExistence type="predicted"/>
<name>A0ABU1J5H4_9BACL</name>
<dbReference type="RefSeq" id="WP_188776774.1">
    <property type="nucleotide sequence ID" value="NZ_BMMB01000007.1"/>
</dbReference>
<dbReference type="Proteomes" id="UP001185028">
    <property type="component" value="Unassembled WGS sequence"/>
</dbReference>
<evidence type="ECO:0000313" key="2">
    <source>
        <dbReference type="EMBL" id="MDR6246752.1"/>
    </source>
</evidence>
<feature type="transmembrane region" description="Helical" evidence="1">
    <location>
        <begin position="117"/>
        <end position="135"/>
    </location>
</feature>
<dbReference type="Pfam" id="PF10990">
    <property type="entry name" value="DUF2809"/>
    <property type="match status" value="1"/>
</dbReference>
<reference evidence="2 3" key="1">
    <citation type="submission" date="2023-07" db="EMBL/GenBank/DDBJ databases">
        <title>Genomic Encyclopedia of Type Strains, Phase IV (KMG-IV): sequencing the most valuable type-strain genomes for metagenomic binning, comparative biology and taxonomic classification.</title>
        <authorList>
            <person name="Goeker M."/>
        </authorList>
    </citation>
    <scope>NUCLEOTIDE SEQUENCE [LARGE SCALE GENOMIC DNA]</scope>
    <source>
        <strain evidence="2 3">DSM 22170</strain>
    </source>
</reference>
<dbReference type="InterPro" id="IPR021257">
    <property type="entry name" value="DUF2809"/>
</dbReference>
<evidence type="ECO:0000313" key="3">
    <source>
        <dbReference type="Proteomes" id="UP001185028"/>
    </source>
</evidence>
<keyword evidence="1" id="KW-0812">Transmembrane</keyword>
<evidence type="ECO:0008006" key="4">
    <source>
        <dbReference type="Google" id="ProtNLM"/>
    </source>
</evidence>
<keyword evidence="1" id="KW-1133">Transmembrane helix</keyword>
<keyword evidence="3" id="KW-1185">Reference proteome</keyword>
<sequence length="185" mass="20889">MKQGDKFSWHHRKQSASAVHAEERERYDAAALTADEVVISRAGTSATYTETTFRKTVFSKQRLGYGLAVLVTIVLGLASRRYANALPPFVADHAGDMLWAMMVYWGCRMLLYRRYGIAILAALLFCYGIEFSQLYQAEWIRQLRDTTIGGLVLGHGFLVVDLIRYTVGVGLAAALDWLARYMLRQ</sequence>
<gene>
    <name evidence="2" type="ORF">JOC58_004697</name>
</gene>
<protein>
    <recommendedName>
        <fullName evidence="4">DUF2809 domain-containing protein</fullName>
    </recommendedName>
</protein>
<evidence type="ECO:0000256" key="1">
    <source>
        <dbReference type="SAM" id="Phobius"/>
    </source>
</evidence>
<accession>A0ABU1J5H4</accession>
<comment type="caution">
    <text evidence="2">The sequence shown here is derived from an EMBL/GenBank/DDBJ whole genome shotgun (WGS) entry which is preliminary data.</text>
</comment>